<evidence type="ECO:0000313" key="2">
    <source>
        <dbReference type="EMBL" id="MFB9674643.1"/>
    </source>
</evidence>
<dbReference type="Proteomes" id="UP001589610">
    <property type="component" value="Unassembled WGS sequence"/>
</dbReference>
<evidence type="ECO:0000313" key="3">
    <source>
        <dbReference type="Proteomes" id="UP001589610"/>
    </source>
</evidence>
<accession>A0ABV5TA67</accession>
<proteinExistence type="predicted"/>
<dbReference type="RefSeq" id="WP_386154306.1">
    <property type="nucleotide sequence ID" value="NZ_BAAAWW010000016.1"/>
</dbReference>
<gene>
    <name evidence="2" type="ORF">ACFFRH_04010</name>
</gene>
<evidence type="ECO:0000256" key="1">
    <source>
        <dbReference type="SAM" id="MobiDB-lite"/>
    </source>
</evidence>
<name>A0ABV5TA67_9ACTN</name>
<evidence type="ECO:0008006" key="4">
    <source>
        <dbReference type="Google" id="ProtNLM"/>
    </source>
</evidence>
<organism evidence="2 3">
    <name type="scientific">Streptosporangium vulgare</name>
    <dbReference type="NCBI Taxonomy" id="46190"/>
    <lineage>
        <taxon>Bacteria</taxon>
        <taxon>Bacillati</taxon>
        <taxon>Actinomycetota</taxon>
        <taxon>Actinomycetes</taxon>
        <taxon>Streptosporangiales</taxon>
        <taxon>Streptosporangiaceae</taxon>
        <taxon>Streptosporangium</taxon>
    </lineage>
</organism>
<protein>
    <recommendedName>
        <fullName evidence="4">Integrase catalytic domain-containing protein</fullName>
    </recommendedName>
</protein>
<sequence>MVAVGNSVLTIAWHLLSDPDARFHDLGAGFYESRLNKDGVPTSPFPGFGSVEDARLFCQEFYAWYNHEHHHSGVGCHRPVDVHYGRAVAVRDRWAVILAAAQAAHPGRHTTGGTAPPTPPDLPGPGWINKPKNENQKDTTEKPTQN</sequence>
<dbReference type="EMBL" id="JBHMBS010000002">
    <property type="protein sequence ID" value="MFB9674643.1"/>
    <property type="molecule type" value="Genomic_DNA"/>
</dbReference>
<keyword evidence="3" id="KW-1185">Reference proteome</keyword>
<reference evidence="2 3" key="1">
    <citation type="submission" date="2024-09" db="EMBL/GenBank/DDBJ databases">
        <authorList>
            <person name="Sun Q."/>
            <person name="Mori K."/>
        </authorList>
    </citation>
    <scope>NUCLEOTIDE SEQUENCE [LARGE SCALE GENOMIC DNA]</scope>
    <source>
        <strain evidence="2 3">JCM 3028</strain>
    </source>
</reference>
<feature type="compositionally biased region" description="Basic and acidic residues" evidence="1">
    <location>
        <begin position="131"/>
        <end position="146"/>
    </location>
</feature>
<feature type="region of interest" description="Disordered" evidence="1">
    <location>
        <begin position="104"/>
        <end position="146"/>
    </location>
</feature>
<comment type="caution">
    <text evidence="2">The sequence shown here is derived from an EMBL/GenBank/DDBJ whole genome shotgun (WGS) entry which is preliminary data.</text>
</comment>